<name>A0A0D2P1B3_HYPSF</name>
<dbReference type="Gene3D" id="3.50.50.60">
    <property type="entry name" value="FAD/NAD(P)-binding domain"/>
    <property type="match status" value="1"/>
</dbReference>
<dbReference type="OrthoDB" id="1878542at2759"/>
<dbReference type="Pfam" id="PF01494">
    <property type="entry name" value="FAD_binding_3"/>
    <property type="match status" value="1"/>
</dbReference>
<keyword evidence="2" id="KW-0285">Flavoprotein</keyword>
<evidence type="ECO:0000256" key="4">
    <source>
        <dbReference type="ARBA" id="ARBA00023002"/>
    </source>
</evidence>
<dbReference type="InterPro" id="IPR050493">
    <property type="entry name" value="FAD-dep_Monooxygenase_BioMet"/>
</dbReference>
<dbReference type="InterPro" id="IPR036188">
    <property type="entry name" value="FAD/NAD-bd_sf"/>
</dbReference>
<dbReference type="GO" id="GO:0004497">
    <property type="term" value="F:monooxygenase activity"/>
    <property type="evidence" value="ECO:0007669"/>
    <property type="project" value="UniProtKB-KW"/>
</dbReference>
<dbReference type="STRING" id="945553.A0A0D2P1B3"/>
<keyword evidence="4" id="KW-0560">Oxidoreductase</keyword>
<dbReference type="PRINTS" id="PR00420">
    <property type="entry name" value="RNGMNOXGNASE"/>
</dbReference>
<evidence type="ECO:0000313" key="7">
    <source>
        <dbReference type="EMBL" id="KJA14425.1"/>
    </source>
</evidence>
<evidence type="ECO:0000259" key="6">
    <source>
        <dbReference type="Pfam" id="PF01494"/>
    </source>
</evidence>
<evidence type="ECO:0000256" key="2">
    <source>
        <dbReference type="ARBA" id="ARBA00022630"/>
    </source>
</evidence>
<dbReference type="SUPFAM" id="SSF51905">
    <property type="entry name" value="FAD/NAD(P)-binding domain"/>
    <property type="match status" value="1"/>
</dbReference>
<protein>
    <recommendedName>
        <fullName evidence="6">FAD-binding domain-containing protein</fullName>
    </recommendedName>
</protein>
<gene>
    <name evidence="7" type="ORF">HYPSUDRAFT_208698</name>
</gene>
<dbReference type="PANTHER" id="PTHR13789:SF306">
    <property type="entry name" value="HYDROXYLASE, PUTATIVE-RELATED"/>
    <property type="match status" value="1"/>
</dbReference>
<organism evidence="7 8">
    <name type="scientific">Hypholoma sublateritium (strain FD-334 SS-4)</name>
    <dbReference type="NCBI Taxonomy" id="945553"/>
    <lineage>
        <taxon>Eukaryota</taxon>
        <taxon>Fungi</taxon>
        <taxon>Dikarya</taxon>
        <taxon>Basidiomycota</taxon>
        <taxon>Agaricomycotina</taxon>
        <taxon>Agaricomycetes</taxon>
        <taxon>Agaricomycetidae</taxon>
        <taxon>Agaricales</taxon>
        <taxon>Agaricineae</taxon>
        <taxon>Strophariaceae</taxon>
        <taxon>Hypholoma</taxon>
    </lineage>
</organism>
<dbReference type="Proteomes" id="UP000054270">
    <property type="component" value="Unassembled WGS sequence"/>
</dbReference>
<evidence type="ECO:0000256" key="1">
    <source>
        <dbReference type="ARBA" id="ARBA00007992"/>
    </source>
</evidence>
<dbReference type="GO" id="GO:0071949">
    <property type="term" value="F:FAD binding"/>
    <property type="evidence" value="ECO:0007669"/>
    <property type="project" value="InterPro"/>
</dbReference>
<keyword evidence="8" id="KW-1185">Reference proteome</keyword>
<dbReference type="PANTHER" id="PTHR13789">
    <property type="entry name" value="MONOOXYGENASE"/>
    <property type="match status" value="1"/>
</dbReference>
<feature type="domain" description="FAD-binding" evidence="6">
    <location>
        <begin position="1"/>
        <end position="203"/>
    </location>
</feature>
<proteinExistence type="inferred from homology"/>
<keyword evidence="5" id="KW-0503">Monooxygenase</keyword>
<dbReference type="AlphaFoldDB" id="A0A0D2P1B3"/>
<comment type="similarity">
    <text evidence="1">Belongs to the paxM FAD-dependent monooxygenase family.</text>
</comment>
<reference evidence="8" key="1">
    <citation type="submission" date="2014-04" db="EMBL/GenBank/DDBJ databases">
        <title>Evolutionary Origins and Diversification of the Mycorrhizal Mutualists.</title>
        <authorList>
            <consortium name="DOE Joint Genome Institute"/>
            <consortium name="Mycorrhizal Genomics Consortium"/>
            <person name="Kohler A."/>
            <person name="Kuo A."/>
            <person name="Nagy L.G."/>
            <person name="Floudas D."/>
            <person name="Copeland A."/>
            <person name="Barry K.W."/>
            <person name="Cichocki N."/>
            <person name="Veneault-Fourrey C."/>
            <person name="LaButti K."/>
            <person name="Lindquist E.A."/>
            <person name="Lipzen A."/>
            <person name="Lundell T."/>
            <person name="Morin E."/>
            <person name="Murat C."/>
            <person name="Riley R."/>
            <person name="Ohm R."/>
            <person name="Sun H."/>
            <person name="Tunlid A."/>
            <person name="Henrissat B."/>
            <person name="Grigoriev I.V."/>
            <person name="Hibbett D.S."/>
            <person name="Martin F."/>
        </authorList>
    </citation>
    <scope>NUCLEOTIDE SEQUENCE [LARGE SCALE GENOMIC DNA]</scope>
    <source>
        <strain evidence="8">FD-334 SS-4</strain>
    </source>
</reference>
<evidence type="ECO:0000256" key="5">
    <source>
        <dbReference type="ARBA" id="ARBA00023033"/>
    </source>
</evidence>
<evidence type="ECO:0000313" key="8">
    <source>
        <dbReference type="Proteomes" id="UP000054270"/>
    </source>
</evidence>
<accession>A0A0D2P1B3</accession>
<keyword evidence="3" id="KW-0274">FAD</keyword>
<sequence>MLRALAVEAGAALRFGARVVDADTAVGRVTLAGGEVFSADIVVAADGFDSALRAAVTEDADAPPDAADAHVVATFQWHIWLGAGYIMNTNVLAGEEAFTATTIHDFAGPRTPHDADWAEGRALADLGIELKNFEPVPRKVLELATTVASRAFVRRPMPEDFVSANSRAVLVGEAAHPMLPASNHGFALVLEDAHTLGALFAHHRAARVVASVRPADASAGPRDSGRCTVSAAYFLVAFSFFFAFGKGVGTLHLACASLTYHPARRAAGHEALD</sequence>
<evidence type="ECO:0000256" key="3">
    <source>
        <dbReference type="ARBA" id="ARBA00022827"/>
    </source>
</evidence>
<dbReference type="InterPro" id="IPR002938">
    <property type="entry name" value="FAD-bd"/>
</dbReference>
<dbReference type="EMBL" id="KN817679">
    <property type="protein sequence ID" value="KJA14425.1"/>
    <property type="molecule type" value="Genomic_DNA"/>
</dbReference>